<dbReference type="Pfam" id="PF07617">
    <property type="entry name" value="DUF1579"/>
    <property type="match status" value="1"/>
</dbReference>
<accession>A0A160DTP4</accession>
<reference evidence="1 2" key="1">
    <citation type="submission" date="2016-04" db="EMBL/GenBank/DDBJ databases">
        <title>Complete genome sequence of Dokdonella koreensis DS-123T.</title>
        <authorList>
            <person name="Kim J.F."/>
            <person name="Lee H."/>
            <person name="Kwak M.-J."/>
        </authorList>
    </citation>
    <scope>NUCLEOTIDE SEQUENCE [LARGE SCALE GENOMIC DNA]</scope>
    <source>
        <strain evidence="1 2">DS-123</strain>
    </source>
</reference>
<dbReference type="EMBL" id="CP015249">
    <property type="protein sequence ID" value="ANB17757.1"/>
    <property type="molecule type" value="Genomic_DNA"/>
</dbReference>
<name>A0A160DTP4_9GAMM</name>
<evidence type="ECO:0008006" key="3">
    <source>
        <dbReference type="Google" id="ProtNLM"/>
    </source>
</evidence>
<dbReference type="Proteomes" id="UP000076830">
    <property type="component" value="Chromosome"/>
</dbReference>
<organism evidence="1 2">
    <name type="scientific">Dokdonella koreensis DS-123</name>
    <dbReference type="NCBI Taxonomy" id="1300342"/>
    <lineage>
        <taxon>Bacteria</taxon>
        <taxon>Pseudomonadati</taxon>
        <taxon>Pseudomonadota</taxon>
        <taxon>Gammaproteobacteria</taxon>
        <taxon>Lysobacterales</taxon>
        <taxon>Rhodanobacteraceae</taxon>
        <taxon>Dokdonella</taxon>
    </lineage>
</organism>
<dbReference type="AlphaFoldDB" id="A0A160DTP4"/>
<dbReference type="InterPro" id="IPR011473">
    <property type="entry name" value="DUF1579"/>
</dbReference>
<dbReference type="STRING" id="1300342.I596_1733"/>
<dbReference type="KEGG" id="dko:I596_1733"/>
<proteinExistence type="predicted"/>
<dbReference type="OrthoDB" id="277821at2"/>
<keyword evidence="2" id="KW-1185">Reference proteome</keyword>
<evidence type="ECO:0000313" key="1">
    <source>
        <dbReference type="EMBL" id="ANB17757.1"/>
    </source>
</evidence>
<evidence type="ECO:0000313" key="2">
    <source>
        <dbReference type="Proteomes" id="UP000076830"/>
    </source>
</evidence>
<sequence>MGSSAFEASQAPGGHHHALARLAGEWVGVSRVWFEPGAPSDESPIRGSIRPALGGRFMIHEYESALGGKPLQGMVLIGWHIDAKRYEMAWIDSFHTGSAILFSTGAGDAGPLPNVLCHYGGHDGTPPWGWRTTIEQPDPDTLVLTAWNIEPDGPEAKATEIVYRRA</sequence>
<dbReference type="RefSeq" id="WP_067646177.1">
    <property type="nucleotide sequence ID" value="NZ_CP015249.1"/>
</dbReference>
<protein>
    <recommendedName>
        <fullName evidence="3">DUF1579 domain-containing protein</fullName>
    </recommendedName>
</protein>
<gene>
    <name evidence="1" type="ORF">I596_1733</name>
</gene>